<dbReference type="Gene3D" id="3.90.950.10">
    <property type="match status" value="1"/>
</dbReference>
<dbReference type="Proteomes" id="UP000177480">
    <property type="component" value="Unassembled WGS sequence"/>
</dbReference>
<feature type="site" description="Important for substrate specificity" evidence="3">
    <location>
        <position position="25"/>
    </location>
</feature>
<comment type="function">
    <text evidence="3">Nucleoside triphosphate pyrophosphatase that hydrolyzes dTTP and UTP. May have a dual role in cell division arrest and in preventing the incorporation of modified nucleotides into cellular nucleic acids.</text>
</comment>
<dbReference type="GO" id="GO:0036218">
    <property type="term" value="F:dTTP diphosphatase activity"/>
    <property type="evidence" value="ECO:0007669"/>
    <property type="project" value="RHEA"/>
</dbReference>
<gene>
    <name evidence="4" type="ORF">A2719_01555</name>
</gene>
<dbReference type="PIRSF" id="PIRSF006305">
    <property type="entry name" value="Maf"/>
    <property type="match status" value="1"/>
</dbReference>
<dbReference type="GO" id="GO:0009117">
    <property type="term" value="P:nucleotide metabolic process"/>
    <property type="evidence" value="ECO:0007669"/>
    <property type="project" value="UniProtKB-KW"/>
</dbReference>
<dbReference type="AlphaFoldDB" id="A0A1G2G1C8"/>
<dbReference type="STRING" id="1802114.A2719_01555"/>
<organism evidence="4 5">
    <name type="scientific">Candidatus Ryanbacteria bacterium RIFCSPHIGHO2_01_FULL_45_22</name>
    <dbReference type="NCBI Taxonomy" id="1802114"/>
    <lineage>
        <taxon>Bacteria</taxon>
        <taxon>Candidatus Ryaniibacteriota</taxon>
    </lineage>
</organism>
<comment type="catalytic activity">
    <reaction evidence="3">
        <text>UTP + H2O = UMP + diphosphate + H(+)</text>
        <dbReference type="Rhea" id="RHEA:29395"/>
        <dbReference type="ChEBI" id="CHEBI:15377"/>
        <dbReference type="ChEBI" id="CHEBI:15378"/>
        <dbReference type="ChEBI" id="CHEBI:33019"/>
        <dbReference type="ChEBI" id="CHEBI:46398"/>
        <dbReference type="ChEBI" id="CHEBI:57865"/>
        <dbReference type="EC" id="3.6.1.9"/>
    </reaction>
</comment>
<feature type="active site" description="Proton acceptor" evidence="3">
    <location>
        <position position="82"/>
    </location>
</feature>
<dbReference type="PANTHER" id="PTHR43213">
    <property type="entry name" value="BIFUNCTIONAL DTTP/UTP PYROPHOSPHATASE/METHYLTRANSFERASE PROTEIN-RELATED"/>
    <property type="match status" value="1"/>
</dbReference>
<sequence>MLASQCPVCNTREVRKIILASSSPRRREILEKSGISFSAEESGYEEDLTLKLGPHKLAEYLALQKAEAVAMRHKDGIIIGADTIVVLKNEILGKSRDKSDASKMLKKLSGSMNTVITGIAIIDASSGRKLTKSAETHVFFKKLSDNDIVDYIHTGEYRDKAGSYAVQGEGRRLIEKIEGDLGNAMGLPLDLLLKELEEFGVHPLPPWPL</sequence>
<comment type="subcellular location">
    <subcellularLocation>
        <location evidence="3">Cytoplasm</location>
    </subcellularLocation>
</comment>
<comment type="cofactor">
    <cofactor evidence="1 3">
        <name>a divalent metal cation</name>
        <dbReference type="ChEBI" id="CHEBI:60240"/>
    </cofactor>
</comment>
<comment type="caution">
    <text evidence="3">Lacks conserved residue(s) required for the propagation of feature annotation.</text>
</comment>
<dbReference type="GO" id="GO:0005737">
    <property type="term" value="C:cytoplasm"/>
    <property type="evidence" value="ECO:0007669"/>
    <property type="project" value="UniProtKB-SubCell"/>
</dbReference>
<evidence type="ECO:0000313" key="5">
    <source>
        <dbReference type="Proteomes" id="UP000177480"/>
    </source>
</evidence>
<feature type="site" description="Important for substrate specificity" evidence="3">
    <location>
        <position position="167"/>
    </location>
</feature>
<dbReference type="EC" id="3.6.1.9" evidence="3"/>
<keyword evidence="2 3" id="KW-0378">Hydrolase</keyword>
<dbReference type="InterPro" id="IPR029001">
    <property type="entry name" value="ITPase-like_fam"/>
</dbReference>
<keyword evidence="3" id="KW-0963">Cytoplasm</keyword>
<comment type="caution">
    <text evidence="4">The sequence shown here is derived from an EMBL/GenBank/DDBJ whole genome shotgun (WGS) entry which is preliminary data.</text>
</comment>
<protein>
    <recommendedName>
        <fullName evidence="3">dTTP/UTP pyrophosphatase</fullName>
        <shortName evidence="3">dTTPase/UTPase</shortName>
        <ecNumber evidence="3">3.6.1.9</ecNumber>
    </recommendedName>
    <alternativeName>
        <fullName evidence="3">Nucleoside triphosphate pyrophosphatase</fullName>
    </alternativeName>
    <alternativeName>
        <fullName evidence="3">Nucleotide pyrophosphatase</fullName>
        <shortName evidence="3">Nucleotide PPase</shortName>
    </alternativeName>
</protein>
<evidence type="ECO:0000256" key="2">
    <source>
        <dbReference type="ARBA" id="ARBA00022801"/>
    </source>
</evidence>
<dbReference type="CDD" id="cd00555">
    <property type="entry name" value="Maf"/>
    <property type="match status" value="1"/>
</dbReference>
<dbReference type="EMBL" id="MHNK01000008">
    <property type="protein sequence ID" value="OGZ44134.1"/>
    <property type="molecule type" value="Genomic_DNA"/>
</dbReference>
<evidence type="ECO:0000313" key="4">
    <source>
        <dbReference type="EMBL" id="OGZ44134.1"/>
    </source>
</evidence>
<comment type="similarity">
    <text evidence="3">Belongs to the Maf family. YhdE subfamily.</text>
</comment>
<evidence type="ECO:0000256" key="1">
    <source>
        <dbReference type="ARBA" id="ARBA00001968"/>
    </source>
</evidence>
<dbReference type="HAMAP" id="MF_00528">
    <property type="entry name" value="Maf"/>
    <property type="match status" value="1"/>
</dbReference>
<dbReference type="GO" id="GO:0036221">
    <property type="term" value="F:UTP diphosphatase activity"/>
    <property type="evidence" value="ECO:0007669"/>
    <property type="project" value="RHEA"/>
</dbReference>
<accession>A0A1G2G1C8</accession>
<dbReference type="InterPro" id="IPR003697">
    <property type="entry name" value="Maf-like"/>
</dbReference>
<dbReference type="SUPFAM" id="SSF52972">
    <property type="entry name" value="ITPase-like"/>
    <property type="match status" value="1"/>
</dbReference>
<evidence type="ECO:0000256" key="3">
    <source>
        <dbReference type="HAMAP-Rule" id="MF_00528"/>
    </source>
</evidence>
<dbReference type="Pfam" id="PF02545">
    <property type="entry name" value="Maf"/>
    <property type="match status" value="1"/>
</dbReference>
<comment type="catalytic activity">
    <reaction evidence="3">
        <text>dTTP + H2O = dTMP + diphosphate + H(+)</text>
        <dbReference type="Rhea" id="RHEA:28534"/>
        <dbReference type="ChEBI" id="CHEBI:15377"/>
        <dbReference type="ChEBI" id="CHEBI:15378"/>
        <dbReference type="ChEBI" id="CHEBI:33019"/>
        <dbReference type="ChEBI" id="CHEBI:37568"/>
        <dbReference type="ChEBI" id="CHEBI:63528"/>
        <dbReference type="EC" id="3.6.1.9"/>
    </reaction>
</comment>
<keyword evidence="3" id="KW-0546">Nucleotide metabolism</keyword>
<reference evidence="4 5" key="1">
    <citation type="journal article" date="2016" name="Nat. Commun.">
        <title>Thousands of microbial genomes shed light on interconnected biogeochemical processes in an aquifer system.</title>
        <authorList>
            <person name="Anantharaman K."/>
            <person name="Brown C.T."/>
            <person name="Hug L.A."/>
            <person name="Sharon I."/>
            <person name="Castelle C.J."/>
            <person name="Probst A.J."/>
            <person name="Thomas B.C."/>
            <person name="Singh A."/>
            <person name="Wilkins M.J."/>
            <person name="Karaoz U."/>
            <person name="Brodie E.L."/>
            <person name="Williams K.H."/>
            <person name="Hubbard S.S."/>
            <person name="Banfield J.F."/>
        </authorList>
    </citation>
    <scope>NUCLEOTIDE SEQUENCE [LARGE SCALE GENOMIC DNA]</scope>
</reference>
<dbReference type="NCBIfam" id="TIGR00172">
    <property type="entry name" value="maf"/>
    <property type="match status" value="1"/>
</dbReference>
<proteinExistence type="inferred from homology"/>
<name>A0A1G2G1C8_9BACT</name>
<dbReference type="PANTHER" id="PTHR43213:SF5">
    <property type="entry name" value="BIFUNCTIONAL DTTP_UTP PYROPHOSPHATASE_METHYLTRANSFERASE PROTEIN-RELATED"/>
    <property type="match status" value="1"/>
</dbReference>
<feature type="site" description="Important for substrate specificity" evidence="3">
    <location>
        <position position="83"/>
    </location>
</feature>